<comment type="caution">
    <text evidence="3">The sequence shown here is derived from an EMBL/GenBank/DDBJ whole genome shotgun (WGS) entry which is preliminary data.</text>
</comment>
<protein>
    <recommendedName>
        <fullName evidence="2">ATP-grasp domain-containing protein</fullName>
    </recommendedName>
</protein>
<keyword evidence="1" id="KW-0067">ATP-binding</keyword>
<dbReference type="PROSITE" id="PS50975">
    <property type="entry name" value="ATP_GRASP"/>
    <property type="match status" value="1"/>
</dbReference>
<dbReference type="GO" id="GO:0005524">
    <property type="term" value="F:ATP binding"/>
    <property type="evidence" value="ECO:0007669"/>
    <property type="project" value="UniProtKB-UniRule"/>
</dbReference>
<accession>A0A0W0YTA7</accession>
<dbReference type="SUPFAM" id="SSF56059">
    <property type="entry name" value="Glutathione synthetase ATP-binding domain-like"/>
    <property type="match status" value="1"/>
</dbReference>
<dbReference type="InterPro" id="IPR003806">
    <property type="entry name" value="ATP-grasp_PylC-type"/>
</dbReference>
<evidence type="ECO:0000259" key="2">
    <source>
        <dbReference type="PROSITE" id="PS50975"/>
    </source>
</evidence>
<sequence length="380" mass="43990">MRILVTGGRAPATMDIMRSLISQGYEVYGAESMFYPLSRVVKGVKKHFVIPKPNDDLDSFLKALKEIVINYKIQMLIPTCEEIFHISQGHKELSKYTRVFCEPFERLNQLHDKYVFNEMARKFHLNAPESWLINEDKDKGSLPKGENLVLKPIFSRFGSRTIINPTQKAIADLPIKDPYVAQRFIKGKEYSTYAITHKGDVLIQSCYFSKYVVGRSTGIYFEPAEIKPITEFIKLFCKQFEFSGQIAFDFILADDKAYVLECNPRVTSGFHLLTDKIDWNAIFSGQRQCDIPNMQHMKPYMLGQGMILHGMKYFARNPRQFVKDYCQAHDILKNQAYPWIRLKSTLMMLNVLCRVIQVKKGFYPASTYDIDFNGIKNSIE</sequence>
<evidence type="ECO:0000256" key="1">
    <source>
        <dbReference type="PROSITE-ProRule" id="PRU00409"/>
    </source>
</evidence>
<dbReference type="eggNOG" id="COG0189">
    <property type="taxonomic scope" value="Bacteria"/>
</dbReference>
<dbReference type="Gene3D" id="3.30.470.20">
    <property type="entry name" value="ATP-grasp fold, B domain"/>
    <property type="match status" value="1"/>
</dbReference>
<organism evidence="3 4">
    <name type="scientific">Legionella sainthelensi</name>
    <dbReference type="NCBI Taxonomy" id="28087"/>
    <lineage>
        <taxon>Bacteria</taxon>
        <taxon>Pseudomonadati</taxon>
        <taxon>Pseudomonadota</taxon>
        <taxon>Gammaproteobacteria</taxon>
        <taxon>Legionellales</taxon>
        <taxon>Legionellaceae</taxon>
        <taxon>Legionella</taxon>
    </lineage>
</organism>
<keyword evidence="1" id="KW-0547">Nucleotide-binding</keyword>
<dbReference type="STRING" id="28087.Lsai_0184"/>
<dbReference type="PATRIC" id="fig|28087.4.peg.194"/>
<dbReference type="GO" id="GO:0046872">
    <property type="term" value="F:metal ion binding"/>
    <property type="evidence" value="ECO:0007669"/>
    <property type="project" value="InterPro"/>
</dbReference>
<dbReference type="Proteomes" id="UP000054621">
    <property type="component" value="Unassembled WGS sequence"/>
</dbReference>
<proteinExistence type="predicted"/>
<dbReference type="Pfam" id="PF02655">
    <property type="entry name" value="ATP-grasp_3"/>
    <property type="match status" value="1"/>
</dbReference>
<name>A0A0W0YTA7_9GAMM</name>
<evidence type="ECO:0000313" key="4">
    <source>
        <dbReference type="Proteomes" id="UP000054621"/>
    </source>
</evidence>
<dbReference type="Gene3D" id="3.40.50.20">
    <property type="match status" value="1"/>
</dbReference>
<dbReference type="RefSeq" id="WP_027270058.1">
    <property type="nucleotide sequence ID" value="NZ_CAAAJE010000005.1"/>
</dbReference>
<gene>
    <name evidence="3" type="ORF">Lsai_0184</name>
</gene>
<dbReference type="AlphaFoldDB" id="A0A0W0YTA7"/>
<reference evidence="3 4" key="1">
    <citation type="submission" date="2015-11" db="EMBL/GenBank/DDBJ databases">
        <title>Genomic analysis of 38 Legionella species identifies large and diverse effector repertoires.</title>
        <authorList>
            <person name="Burstein D."/>
            <person name="Amaro F."/>
            <person name="Zusman T."/>
            <person name="Lifshitz Z."/>
            <person name="Cohen O."/>
            <person name="Gilbert J.A."/>
            <person name="Pupko T."/>
            <person name="Shuman H.A."/>
            <person name="Segal G."/>
        </authorList>
    </citation>
    <scope>NUCLEOTIDE SEQUENCE [LARGE SCALE GENOMIC DNA]</scope>
    <source>
        <strain evidence="3 4">Mt.St.Helens-4</strain>
    </source>
</reference>
<dbReference type="EMBL" id="LNYV01000003">
    <property type="protein sequence ID" value="KTD60074.1"/>
    <property type="molecule type" value="Genomic_DNA"/>
</dbReference>
<feature type="domain" description="ATP-grasp" evidence="2">
    <location>
        <begin position="117"/>
        <end position="302"/>
    </location>
</feature>
<dbReference type="OrthoDB" id="40611at2"/>
<dbReference type="InterPro" id="IPR011761">
    <property type="entry name" value="ATP-grasp"/>
</dbReference>
<evidence type="ECO:0000313" key="3">
    <source>
        <dbReference type="EMBL" id="KTD60074.1"/>
    </source>
</evidence>